<dbReference type="OrthoDB" id="2570341at2"/>
<accession>A0A563EP17</accession>
<dbReference type="Gene3D" id="1.10.357.10">
    <property type="entry name" value="Tetracycline Repressor, domain 2"/>
    <property type="match status" value="1"/>
</dbReference>
<dbReference type="PROSITE" id="PS50977">
    <property type="entry name" value="HTH_TETR_2"/>
    <property type="match status" value="1"/>
</dbReference>
<keyword evidence="2 4" id="KW-0238">DNA-binding</keyword>
<dbReference type="PANTHER" id="PTHR30055">
    <property type="entry name" value="HTH-TYPE TRANSCRIPTIONAL REGULATOR RUTR"/>
    <property type="match status" value="1"/>
</dbReference>
<name>A0A563EP17_9PSEU</name>
<dbReference type="AlphaFoldDB" id="A0A563EP17"/>
<evidence type="ECO:0000313" key="7">
    <source>
        <dbReference type="EMBL" id="TWP49041.1"/>
    </source>
</evidence>
<feature type="DNA-binding region" description="H-T-H motif" evidence="4">
    <location>
        <begin position="50"/>
        <end position="69"/>
    </location>
</feature>
<evidence type="ECO:0000256" key="1">
    <source>
        <dbReference type="ARBA" id="ARBA00023015"/>
    </source>
</evidence>
<proteinExistence type="predicted"/>
<dbReference type="EMBL" id="VOBR01000017">
    <property type="protein sequence ID" value="TWP49041.1"/>
    <property type="molecule type" value="Genomic_DNA"/>
</dbReference>
<dbReference type="Pfam" id="PF00440">
    <property type="entry name" value="TetR_N"/>
    <property type="match status" value="1"/>
</dbReference>
<dbReference type="Gene3D" id="1.10.10.60">
    <property type="entry name" value="Homeodomain-like"/>
    <property type="match status" value="1"/>
</dbReference>
<reference evidence="7 8" key="1">
    <citation type="submission" date="2019-07" db="EMBL/GenBank/DDBJ databases">
        <title>Lentzea xizangensis sp. nov., isolated from Qinghai-Tibetan Plateau Soils.</title>
        <authorList>
            <person name="Huang J."/>
        </authorList>
    </citation>
    <scope>NUCLEOTIDE SEQUENCE [LARGE SCALE GENOMIC DNA]</scope>
    <source>
        <strain evidence="7 8">FXJ1.1311</strain>
    </source>
</reference>
<dbReference type="PANTHER" id="PTHR30055:SF151">
    <property type="entry name" value="TRANSCRIPTIONAL REGULATORY PROTEIN"/>
    <property type="match status" value="1"/>
</dbReference>
<dbReference type="SUPFAM" id="SSF48498">
    <property type="entry name" value="Tetracyclin repressor-like, C-terminal domain"/>
    <property type="match status" value="1"/>
</dbReference>
<dbReference type="GO" id="GO:0045892">
    <property type="term" value="P:negative regulation of DNA-templated transcription"/>
    <property type="evidence" value="ECO:0007669"/>
    <property type="project" value="InterPro"/>
</dbReference>
<feature type="region of interest" description="Disordered" evidence="5">
    <location>
        <begin position="1"/>
        <end position="25"/>
    </location>
</feature>
<protein>
    <submittedName>
        <fullName evidence="7">TetR/AcrR family transcriptional regulator</fullName>
    </submittedName>
</protein>
<keyword evidence="1" id="KW-0805">Transcription regulation</keyword>
<dbReference type="InterPro" id="IPR004111">
    <property type="entry name" value="Repressor_TetR_C"/>
</dbReference>
<dbReference type="GO" id="GO:0003700">
    <property type="term" value="F:DNA-binding transcription factor activity"/>
    <property type="evidence" value="ECO:0007669"/>
    <property type="project" value="TreeGrafter"/>
</dbReference>
<dbReference type="SUPFAM" id="SSF46689">
    <property type="entry name" value="Homeodomain-like"/>
    <property type="match status" value="1"/>
</dbReference>
<feature type="domain" description="HTH tetR-type" evidence="6">
    <location>
        <begin position="27"/>
        <end position="87"/>
    </location>
</feature>
<dbReference type="Pfam" id="PF02909">
    <property type="entry name" value="TetR_C_1"/>
    <property type="match status" value="1"/>
</dbReference>
<evidence type="ECO:0000256" key="5">
    <source>
        <dbReference type="SAM" id="MobiDB-lite"/>
    </source>
</evidence>
<evidence type="ECO:0000259" key="6">
    <source>
        <dbReference type="PROSITE" id="PS50977"/>
    </source>
</evidence>
<keyword evidence="8" id="KW-1185">Reference proteome</keyword>
<evidence type="ECO:0000256" key="3">
    <source>
        <dbReference type="ARBA" id="ARBA00023163"/>
    </source>
</evidence>
<keyword evidence="3" id="KW-0804">Transcription</keyword>
<dbReference type="InterPro" id="IPR050109">
    <property type="entry name" value="HTH-type_TetR-like_transc_reg"/>
</dbReference>
<dbReference type="InterPro" id="IPR001647">
    <property type="entry name" value="HTH_TetR"/>
</dbReference>
<evidence type="ECO:0000313" key="8">
    <source>
        <dbReference type="Proteomes" id="UP000316639"/>
    </source>
</evidence>
<dbReference type="InterPro" id="IPR009057">
    <property type="entry name" value="Homeodomain-like_sf"/>
</dbReference>
<evidence type="ECO:0000256" key="2">
    <source>
        <dbReference type="ARBA" id="ARBA00023125"/>
    </source>
</evidence>
<feature type="compositionally biased region" description="Basic and acidic residues" evidence="5">
    <location>
        <begin position="1"/>
        <end position="10"/>
    </location>
</feature>
<gene>
    <name evidence="7" type="ORF">FKR81_25530</name>
</gene>
<sequence length="252" mass="27840">MKQEDPERGVRLLWDAPSEPSRGPKPALSLARVVAAGIEVADEEGLDALTMRRVAEHLGFTTMSLYRYVPGKAELLDLMLDAAAGEMELTSGPWRQGLELYARQSWDVYRAHPWTVQLSGTRRTPGPNTLATFEAALAVVSELGLSGAEMSAVVTLVGQYVDGVARKMAERVREERDTGVTEEVWWSKRAAVWENLTPDRFPMMTHVYLSGGFEDPLDEFEFGLARVLDGIASFIEAEDRPVTPLSTCEEPG</sequence>
<evidence type="ECO:0000256" key="4">
    <source>
        <dbReference type="PROSITE-ProRule" id="PRU00335"/>
    </source>
</evidence>
<organism evidence="7 8">
    <name type="scientific">Lentzea tibetensis</name>
    <dbReference type="NCBI Taxonomy" id="2591470"/>
    <lineage>
        <taxon>Bacteria</taxon>
        <taxon>Bacillati</taxon>
        <taxon>Actinomycetota</taxon>
        <taxon>Actinomycetes</taxon>
        <taxon>Pseudonocardiales</taxon>
        <taxon>Pseudonocardiaceae</taxon>
        <taxon>Lentzea</taxon>
    </lineage>
</organism>
<dbReference type="GO" id="GO:0000976">
    <property type="term" value="F:transcription cis-regulatory region binding"/>
    <property type="evidence" value="ECO:0007669"/>
    <property type="project" value="TreeGrafter"/>
</dbReference>
<dbReference type="Proteomes" id="UP000316639">
    <property type="component" value="Unassembled WGS sequence"/>
</dbReference>
<dbReference type="InterPro" id="IPR036271">
    <property type="entry name" value="Tet_transcr_reg_TetR-rel_C_sf"/>
</dbReference>
<comment type="caution">
    <text evidence="7">The sequence shown here is derived from an EMBL/GenBank/DDBJ whole genome shotgun (WGS) entry which is preliminary data.</text>
</comment>
<dbReference type="RefSeq" id="WP_146355195.1">
    <property type="nucleotide sequence ID" value="NZ_VOBR01000017.1"/>
</dbReference>